<protein>
    <recommendedName>
        <fullName evidence="4">Secreted protein</fullName>
    </recommendedName>
</protein>
<evidence type="ECO:0008006" key="4">
    <source>
        <dbReference type="Google" id="ProtNLM"/>
    </source>
</evidence>
<organism evidence="2 3">
    <name type="scientific">Portunus trituberculatus</name>
    <name type="common">Swimming crab</name>
    <name type="synonym">Neptunus trituberculatus</name>
    <dbReference type="NCBI Taxonomy" id="210409"/>
    <lineage>
        <taxon>Eukaryota</taxon>
        <taxon>Metazoa</taxon>
        <taxon>Ecdysozoa</taxon>
        <taxon>Arthropoda</taxon>
        <taxon>Crustacea</taxon>
        <taxon>Multicrustacea</taxon>
        <taxon>Malacostraca</taxon>
        <taxon>Eumalacostraca</taxon>
        <taxon>Eucarida</taxon>
        <taxon>Decapoda</taxon>
        <taxon>Pleocyemata</taxon>
        <taxon>Brachyura</taxon>
        <taxon>Eubrachyura</taxon>
        <taxon>Portunoidea</taxon>
        <taxon>Portunidae</taxon>
        <taxon>Portuninae</taxon>
        <taxon>Portunus</taxon>
    </lineage>
</organism>
<keyword evidence="1" id="KW-0732">Signal</keyword>
<sequence length="76" mass="8410">MWWLWAPFFMASVGADSRKLSKCVEGDRIPFAAYLRRAGRTGRAAVSSVSLSGLLLRSSPAKTTNYARLIIVINLH</sequence>
<name>A0A5B7KBC5_PORTR</name>
<evidence type="ECO:0000313" key="2">
    <source>
        <dbReference type="EMBL" id="MPD04004.1"/>
    </source>
</evidence>
<dbReference type="EMBL" id="VSRR010139010">
    <property type="protein sequence ID" value="MPD04004.1"/>
    <property type="molecule type" value="Genomic_DNA"/>
</dbReference>
<dbReference type="Proteomes" id="UP000324222">
    <property type="component" value="Unassembled WGS sequence"/>
</dbReference>
<gene>
    <name evidence="2" type="ORF">E2C01_099669</name>
</gene>
<feature type="chain" id="PRO_5022994821" description="Secreted protein" evidence="1">
    <location>
        <begin position="16"/>
        <end position="76"/>
    </location>
</feature>
<evidence type="ECO:0000256" key="1">
    <source>
        <dbReference type="SAM" id="SignalP"/>
    </source>
</evidence>
<evidence type="ECO:0000313" key="3">
    <source>
        <dbReference type="Proteomes" id="UP000324222"/>
    </source>
</evidence>
<proteinExistence type="predicted"/>
<accession>A0A5B7KBC5</accession>
<keyword evidence="3" id="KW-1185">Reference proteome</keyword>
<reference evidence="2 3" key="1">
    <citation type="submission" date="2019-05" db="EMBL/GenBank/DDBJ databases">
        <title>Another draft genome of Portunus trituberculatus and its Hox gene families provides insights of decapod evolution.</title>
        <authorList>
            <person name="Jeong J.-H."/>
            <person name="Song I."/>
            <person name="Kim S."/>
            <person name="Choi T."/>
            <person name="Kim D."/>
            <person name="Ryu S."/>
            <person name="Kim W."/>
        </authorList>
    </citation>
    <scope>NUCLEOTIDE SEQUENCE [LARGE SCALE GENOMIC DNA]</scope>
    <source>
        <tissue evidence="2">Muscle</tissue>
    </source>
</reference>
<dbReference type="AlphaFoldDB" id="A0A5B7KBC5"/>
<comment type="caution">
    <text evidence="2">The sequence shown here is derived from an EMBL/GenBank/DDBJ whole genome shotgun (WGS) entry which is preliminary data.</text>
</comment>
<feature type="signal peptide" evidence="1">
    <location>
        <begin position="1"/>
        <end position="15"/>
    </location>
</feature>